<gene>
    <name evidence="8" type="ORF">OKIOD_LOCUS11958</name>
</gene>
<feature type="domain" description="Acyl-CoA dehydrogenase/oxidase C-terminal" evidence="7">
    <location>
        <begin position="29"/>
        <end position="165"/>
    </location>
</feature>
<dbReference type="Proteomes" id="UP001158576">
    <property type="component" value="Chromosome 1"/>
</dbReference>
<accession>A0ABN7STF3</accession>
<dbReference type="EMBL" id="OU015566">
    <property type="protein sequence ID" value="CAG5107183.1"/>
    <property type="molecule type" value="Genomic_DNA"/>
</dbReference>
<proteinExistence type="inferred from homology"/>
<dbReference type="InterPro" id="IPR006089">
    <property type="entry name" value="Acyl-CoA_DH_CS"/>
</dbReference>
<evidence type="ECO:0000256" key="4">
    <source>
        <dbReference type="ARBA" id="ARBA00022630"/>
    </source>
</evidence>
<comment type="cofactor">
    <cofactor evidence="1">
        <name>FAD</name>
        <dbReference type="ChEBI" id="CHEBI:57692"/>
    </cofactor>
</comment>
<evidence type="ECO:0000256" key="5">
    <source>
        <dbReference type="ARBA" id="ARBA00022827"/>
    </source>
</evidence>
<dbReference type="Gene3D" id="2.40.110.10">
    <property type="entry name" value="Butyryl-CoA Dehydrogenase, subunit A, domain 2"/>
    <property type="match status" value="1"/>
</dbReference>
<dbReference type="InterPro" id="IPR009075">
    <property type="entry name" value="AcylCo_DH/oxidase_C"/>
</dbReference>
<keyword evidence="9" id="KW-1185">Reference proteome</keyword>
<dbReference type="Pfam" id="PF00441">
    <property type="entry name" value="Acyl-CoA_dh_1"/>
    <property type="match status" value="1"/>
</dbReference>
<evidence type="ECO:0000259" key="7">
    <source>
        <dbReference type="Pfam" id="PF00441"/>
    </source>
</evidence>
<dbReference type="PANTHER" id="PTHR43884">
    <property type="entry name" value="ACYL-COA DEHYDROGENASE"/>
    <property type="match status" value="1"/>
</dbReference>
<sequence>MGMRGSPTGDLHFDNVKVPKENILLGEGAGAFVLMRGLNVERLLGSAMPVGIMQAVIDQSFPYAHERKQFGRPIGKFQLMQGKMAEMYSSLSACRAYLYTITNHECASLIMFVSDTCTKVALEGIQILGGNGYVNDYPVNRYMRDAKLMEIGAGTTEVRKIILGRYFNDYFLD</sequence>
<organism evidence="8 9">
    <name type="scientific">Oikopleura dioica</name>
    <name type="common">Tunicate</name>
    <dbReference type="NCBI Taxonomy" id="34765"/>
    <lineage>
        <taxon>Eukaryota</taxon>
        <taxon>Metazoa</taxon>
        <taxon>Chordata</taxon>
        <taxon>Tunicata</taxon>
        <taxon>Appendicularia</taxon>
        <taxon>Copelata</taxon>
        <taxon>Oikopleuridae</taxon>
        <taxon>Oikopleura</taxon>
    </lineage>
</organism>
<keyword evidence="5" id="KW-0274">FAD</keyword>
<reference evidence="8 9" key="1">
    <citation type="submission" date="2021-04" db="EMBL/GenBank/DDBJ databases">
        <authorList>
            <person name="Bliznina A."/>
        </authorList>
    </citation>
    <scope>NUCLEOTIDE SEQUENCE [LARGE SCALE GENOMIC DNA]</scope>
</reference>
<dbReference type="SUPFAM" id="SSF56645">
    <property type="entry name" value="Acyl-CoA dehydrogenase NM domain-like"/>
    <property type="match status" value="1"/>
</dbReference>
<evidence type="ECO:0000313" key="9">
    <source>
        <dbReference type="Proteomes" id="UP001158576"/>
    </source>
</evidence>
<comment type="similarity">
    <text evidence="2">Belongs to the acyl-CoA dehydrogenase family.</text>
</comment>
<keyword evidence="4" id="KW-0285">Flavoprotein</keyword>
<dbReference type="InterPro" id="IPR046373">
    <property type="entry name" value="Acyl-CoA_Oxase/DH_mid-dom_sf"/>
</dbReference>
<dbReference type="SUPFAM" id="SSF47203">
    <property type="entry name" value="Acyl-CoA dehydrogenase C-terminal domain-like"/>
    <property type="match status" value="1"/>
</dbReference>
<dbReference type="InterPro" id="IPR036250">
    <property type="entry name" value="AcylCo_DH-like_C"/>
</dbReference>
<dbReference type="EC" id="1.3.8.1" evidence="3"/>
<evidence type="ECO:0000256" key="3">
    <source>
        <dbReference type="ARBA" id="ARBA00012046"/>
    </source>
</evidence>
<evidence type="ECO:0000256" key="1">
    <source>
        <dbReference type="ARBA" id="ARBA00001974"/>
    </source>
</evidence>
<dbReference type="PROSITE" id="PS00073">
    <property type="entry name" value="ACYL_COA_DH_2"/>
    <property type="match status" value="1"/>
</dbReference>
<evidence type="ECO:0000256" key="6">
    <source>
        <dbReference type="ARBA" id="ARBA00031895"/>
    </source>
</evidence>
<dbReference type="PANTHER" id="PTHR43884:SF12">
    <property type="entry name" value="ISOVALERYL-COA DEHYDROGENASE, MITOCHONDRIAL-RELATED"/>
    <property type="match status" value="1"/>
</dbReference>
<dbReference type="Gene3D" id="1.20.140.10">
    <property type="entry name" value="Butyryl-CoA Dehydrogenase, subunit A, domain 3"/>
    <property type="match status" value="1"/>
</dbReference>
<evidence type="ECO:0000313" key="8">
    <source>
        <dbReference type="EMBL" id="CAG5107183.1"/>
    </source>
</evidence>
<protein>
    <recommendedName>
        <fullName evidence="3">short-chain acyl-CoA dehydrogenase</fullName>
        <ecNumber evidence="3">1.3.8.1</ecNumber>
    </recommendedName>
    <alternativeName>
        <fullName evidence="6">Butyryl-CoA dehydrogenase</fullName>
    </alternativeName>
</protein>
<dbReference type="InterPro" id="IPR009100">
    <property type="entry name" value="AcylCoA_DH/oxidase_NM_dom_sf"/>
</dbReference>
<name>A0ABN7STF3_OIKDI</name>
<evidence type="ECO:0000256" key="2">
    <source>
        <dbReference type="ARBA" id="ARBA00009347"/>
    </source>
</evidence>